<evidence type="ECO:0000256" key="8">
    <source>
        <dbReference type="ARBA" id="ARBA00023136"/>
    </source>
</evidence>
<comment type="caution">
    <text evidence="13">The sequence shown here is derived from an EMBL/GenBank/DDBJ whole genome shotgun (WGS) entry which is preliminary data.</text>
</comment>
<accession>A0A7W9CVE4</accession>
<dbReference type="InterPro" id="IPR003684">
    <property type="entry name" value="Porin_alphabac"/>
</dbReference>
<evidence type="ECO:0000256" key="2">
    <source>
        <dbReference type="ARBA" id="ARBA00022448"/>
    </source>
</evidence>
<dbReference type="GO" id="GO:0015288">
    <property type="term" value="F:porin activity"/>
    <property type="evidence" value="ECO:0007669"/>
    <property type="project" value="UniProtKB-KW"/>
</dbReference>
<evidence type="ECO:0000256" key="5">
    <source>
        <dbReference type="ARBA" id="ARBA00022729"/>
    </source>
</evidence>
<evidence type="ECO:0000256" key="3">
    <source>
        <dbReference type="ARBA" id="ARBA00022452"/>
    </source>
</evidence>
<dbReference type="GO" id="GO:0006811">
    <property type="term" value="P:monoatomic ion transport"/>
    <property type="evidence" value="ECO:0007669"/>
    <property type="project" value="UniProtKB-KW"/>
</dbReference>
<dbReference type="GO" id="GO:0009279">
    <property type="term" value="C:cell outer membrane"/>
    <property type="evidence" value="ECO:0007669"/>
    <property type="project" value="UniProtKB-SubCell"/>
</dbReference>
<keyword evidence="4 11" id="KW-0812">Transmembrane</keyword>
<feature type="signal peptide" evidence="11">
    <location>
        <begin position="1"/>
        <end position="21"/>
    </location>
</feature>
<dbReference type="InterPro" id="IPR051692">
    <property type="entry name" value="OMP-like"/>
</dbReference>
<gene>
    <name evidence="13" type="ORF">GGQ63_001278</name>
</gene>
<dbReference type="Gene3D" id="2.40.160.20">
    <property type="match status" value="1"/>
</dbReference>
<evidence type="ECO:0000256" key="10">
    <source>
        <dbReference type="ARBA" id="ARBA00038306"/>
    </source>
</evidence>
<dbReference type="GO" id="GO:0046930">
    <property type="term" value="C:pore complex"/>
    <property type="evidence" value="ECO:0007669"/>
    <property type="project" value="UniProtKB-KW"/>
</dbReference>
<dbReference type="RefSeq" id="WP_183853690.1">
    <property type="nucleotide sequence ID" value="NZ_JACHOO010000002.1"/>
</dbReference>
<dbReference type="AlphaFoldDB" id="A0A7W9CVE4"/>
<comment type="similarity">
    <text evidence="1 11">Belongs to the alphaproteobacteria porin family.</text>
</comment>
<comment type="function">
    <text evidence="11">Forms passive diffusion pores that allow small molecular weight hydrophilic materials across the outer membrane.</text>
</comment>
<evidence type="ECO:0000313" key="13">
    <source>
        <dbReference type="EMBL" id="MBB5752226.1"/>
    </source>
</evidence>
<evidence type="ECO:0000256" key="1">
    <source>
        <dbReference type="ARBA" id="ARBA00009521"/>
    </source>
</evidence>
<dbReference type="InterPro" id="IPR011250">
    <property type="entry name" value="OMP/PagP_B-barrel"/>
</dbReference>
<protein>
    <recommendedName>
        <fullName evidence="11">Porin</fullName>
    </recommendedName>
</protein>
<feature type="region of interest" description="Disordered" evidence="12">
    <location>
        <begin position="251"/>
        <end position="285"/>
    </location>
</feature>
<feature type="compositionally biased region" description="Polar residues" evidence="12">
    <location>
        <begin position="260"/>
        <end position="285"/>
    </location>
</feature>
<keyword evidence="7 11" id="KW-0626">Porin</keyword>
<keyword evidence="6 11" id="KW-0406">Ion transport</keyword>
<dbReference type="Proteomes" id="UP000523821">
    <property type="component" value="Unassembled WGS sequence"/>
</dbReference>
<dbReference type="PANTHER" id="PTHR34001:SF3">
    <property type="entry name" value="BLL7405 PROTEIN"/>
    <property type="match status" value="1"/>
</dbReference>
<dbReference type="Pfam" id="PF02530">
    <property type="entry name" value="Porin_2"/>
    <property type="match status" value="1"/>
</dbReference>
<keyword evidence="14" id="KW-1185">Reference proteome</keyword>
<evidence type="ECO:0000256" key="11">
    <source>
        <dbReference type="RuleBase" id="RU364005"/>
    </source>
</evidence>
<comment type="subcellular location">
    <subcellularLocation>
        <location evidence="11">Cell outer membrane</location>
        <topology evidence="11">Multi-pass membrane protein</topology>
    </subcellularLocation>
</comment>
<name>A0A7W9CVE4_9HYPH</name>
<reference evidence="13 14" key="1">
    <citation type="submission" date="2020-08" db="EMBL/GenBank/DDBJ databases">
        <title>Genomic Encyclopedia of Type Strains, Phase IV (KMG-IV): sequencing the most valuable type-strain genomes for metagenomic binning, comparative biology and taxonomic classification.</title>
        <authorList>
            <person name="Goeker M."/>
        </authorList>
    </citation>
    <scope>NUCLEOTIDE SEQUENCE [LARGE SCALE GENOMIC DNA]</scope>
    <source>
        <strain evidence="13 14">DSM 16268</strain>
    </source>
</reference>
<keyword evidence="9 11" id="KW-0998">Cell outer membrane</keyword>
<dbReference type="SUPFAM" id="SSF56925">
    <property type="entry name" value="OMPA-like"/>
    <property type="match status" value="1"/>
</dbReference>
<dbReference type="PANTHER" id="PTHR34001">
    <property type="entry name" value="BLL7405 PROTEIN"/>
    <property type="match status" value="1"/>
</dbReference>
<evidence type="ECO:0000256" key="6">
    <source>
        <dbReference type="ARBA" id="ARBA00023065"/>
    </source>
</evidence>
<proteinExistence type="inferred from homology"/>
<comment type="domain">
    <text evidence="11">Consists of 16-stranded beta-barrel sheets, with large surface-exposed loops, that form a transmembrane pore at the center of each barrel. The pore is partially ocluded by a peptide loop that folds into the pore lumen.</text>
</comment>
<keyword evidence="2 11" id="KW-0813">Transport</keyword>
<keyword evidence="8 11" id="KW-0472">Membrane</keyword>
<evidence type="ECO:0000256" key="7">
    <source>
        <dbReference type="ARBA" id="ARBA00023114"/>
    </source>
</evidence>
<dbReference type="EMBL" id="JACHOO010000002">
    <property type="protein sequence ID" value="MBB5752226.1"/>
    <property type="molecule type" value="Genomic_DNA"/>
</dbReference>
<organism evidence="13 14">
    <name type="scientific">Prosthecomicrobium pneumaticum</name>
    <dbReference type="NCBI Taxonomy" id="81895"/>
    <lineage>
        <taxon>Bacteria</taxon>
        <taxon>Pseudomonadati</taxon>
        <taxon>Pseudomonadota</taxon>
        <taxon>Alphaproteobacteria</taxon>
        <taxon>Hyphomicrobiales</taxon>
        <taxon>Kaistiaceae</taxon>
        <taxon>Prosthecomicrobium</taxon>
    </lineage>
</organism>
<keyword evidence="5 11" id="KW-0732">Signal</keyword>
<evidence type="ECO:0000256" key="4">
    <source>
        <dbReference type="ARBA" id="ARBA00022692"/>
    </source>
</evidence>
<evidence type="ECO:0000256" key="9">
    <source>
        <dbReference type="ARBA" id="ARBA00023237"/>
    </source>
</evidence>
<evidence type="ECO:0000256" key="12">
    <source>
        <dbReference type="SAM" id="MobiDB-lite"/>
    </source>
</evidence>
<evidence type="ECO:0000313" key="14">
    <source>
        <dbReference type="Proteomes" id="UP000523821"/>
    </source>
</evidence>
<sequence length="352" mass="36387">MSMRLFLASVALVGSAGLAAAQDHDWTGVYVGASVGVTGSESDASVRYDDPGASYSGSASAGAPHGRWENGMYVSDLAREEHYDNVRASTTYGPTYGYGGTLTSVGSLDGATLGVADPISPWINSIANGDINVVGSLRIGANYQLGPVVFGAEVDGSLMKQAVDKAFAIGEGATIDASTSQCIVGGSPCTTTYYTDYQSEYSQSGGFTFESEASNIRTARARLGLAAGPVLVYATGGVASGDIRMKTSASVSEQVDNDWSGDTGSSPTDVGSGGVTNNTSWSASDSETKYGFAVGGGASYAVTDNVILTLDGYYYDLGRHSLTAVDNHGETSYTISQDFDGYVVRSGLEYQF</sequence>
<comment type="similarity">
    <text evidence="10">Belongs to the Omp25/RopB family.</text>
</comment>
<feature type="chain" id="PRO_5041017106" description="Porin" evidence="11">
    <location>
        <begin position="22"/>
        <end position="352"/>
    </location>
</feature>
<keyword evidence="3 11" id="KW-1134">Transmembrane beta strand</keyword>